<evidence type="ECO:0000256" key="1">
    <source>
        <dbReference type="SAM" id="MobiDB-lite"/>
    </source>
</evidence>
<dbReference type="InterPro" id="IPR044926">
    <property type="entry name" value="RGS_subdomain_2"/>
</dbReference>
<sequence length="343" mass="40192">MSVSSFSSTLRRSFNSVRGYGSKNSNKNPDGGKDYGNRRKGWVKHMGAHLEKKYNFEYENICAAIDERLCSYGKSVPRDELKAALEKLDLKLTDGSFLALYDFLKQGCSSQLSLYEIKIVICLLSLSEDTLKTKQLVFRLFDSKLKKGFKKIDFNAMVQVLLGNRLSYLLEQLPFGRDAFTQFLHEEMNEELLYCYDDVKKILFDAGVPASKYVEFTRLYIESGSERQVNIGAALRNNMLKDIDKIEKLPALPFKVREYLCQVLEEVIELMEQNSFQSFKNRLLETDMTLADMTWERLNLNHWERMDYKVFEEWNKRCSSDMFFQFENLRRECASLLFTSRRR</sequence>
<dbReference type="AlphaFoldDB" id="A0A7S3PQR6"/>
<organism evidence="3">
    <name type="scientific">Aplanochytrium stocchinoi</name>
    <dbReference type="NCBI Taxonomy" id="215587"/>
    <lineage>
        <taxon>Eukaryota</taxon>
        <taxon>Sar</taxon>
        <taxon>Stramenopiles</taxon>
        <taxon>Bigyra</taxon>
        <taxon>Labyrinthulomycetes</taxon>
        <taxon>Thraustochytrida</taxon>
        <taxon>Thraustochytriidae</taxon>
        <taxon>Aplanochytrium</taxon>
    </lineage>
</organism>
<accession>A0A7S3PQR6</accession>
<protein>
    <recommendedName>
        <fullName evidence="2">RGS domain-containing protein</fullName>
    </recommendedName>
</protein>
<dbReference type="InterPro" id="IPR016137">
    <property type="entry name" value="RGS"/>
</dbReference>
<dbReference type="SUPFAM" id="SSF48097">
    <property type="entry name" value="Regulator of G-protein signaling, RGS"/>
    <property type="match status" value="1"/>
</dbReference>
<gene>
    <name evidence="3" type="ORF">ASTO00021_LOCUS17496</name>
</gene>
<evidence type="ECO:0000259" key="2">
    <source>
        <dbReference type="SMART" id="SM00315"/>
    </source>
</evidence>
<dbReference type="SMART" id="SM00315">
    <property type="entry name" value="RGS"/>
    <property type="match status" value="1"/>
</dbReference>
<dbReference type="EMBL" id="HBIN01022772">
    <property type="protein sequence ID" value="CAE0447526.1"/>
    <property type="molecule type" value="Transcribed_RNA"/>
</dbReference>
<proteinExistence type="predicted"/>
<name>A0A7S3PQR6_9STRA</name>
<dbReference type="Gene3D" id="1.10.167.10">
    <property type="entry name" value="Regulator of G-protein Signalling 4, domain 2"/>
    <property type="match status" value="1"/>
</dbReference>
<dbReference type="InterPro" id="IPR036305">
    <property type="entry name" value="RGS_sf"/>
</dbReference>
<feature type="region of interest" description="Disordered" evidence="1">
    <location>
        <begin position="17"/>
        <end position="36"/>
    </location>
</feature>
<dbReference type="Pfam" id="PF00615">
    <property type="entry name" value="RGS"/>
    <property type="match status" value="1"/>
</dbReference>
<evidence type="ECO:0000313" key="3">
    <source>
        <dbReference type="EMBL" id="CAE0447526.1"/>
    </source>
</evidence>
<reference evidence="3" key="1">
    <citation type="submission" date="2021-01" db="EMBL/GenBank/DDBJ databases">
        <authorList>
            <person name="Corre E."/>
            <person name="Pelletier E."/>
            <person name="Niang G."/>
            <person name="Scheremetjew M."/>
            <person name="Finn R."/>
            <person name="Kale V."/>
            <person name="Holt S."/>
            <person name="Cochrane G."/>
            <person name="Meng A."/>
            <person name="Brown T."/>
            <person name="Cohen L."/>
        </authorList>
    </citation>
    <scope>NUCLEOTIDE SEQUENCE</scope>
    <source>
        <strain evidence="3">GSBS06</strain>
    </source>
</reference>
<feature type="domain" description="RGS" evidence="2">
    <location>
        <begin position="165"/>
        <end position="289"/>
    </location>
</feature>